<dbReference type="Pfam" id="PF01048">
    <property type="entry name" value="PNP_UDP_1"/>
    <property type="match status" value="1"/>
</dbReference>
<evidence type="ECO:0000256" key="4">
    <source>
        <dbReference type="ARBA" id="ARBA00011886"/>
    </source>
</evidence>
<evidence type="ECO:0000256" key="2">
    <source>
        <dbReference type="ARBA" id="ARBA00006751"/>
    </source>
</evidence>
<gene>
    <name evidence="11" type="ORF">ABEG18_00665</name>
</gene>
<dbReference type="InterPro" id="IPR011269">
    <property type="entry name" value="PUNP"/>
</dbReference>
<dbReference type="GO" id="GO:0005737">
    <property type="term" value="C:cytoplasm"/>
    <property type="evidence" value="ECO:0007669"/>
    <property type="project" value="TreeGrafter"/>
</dbReference>
<dbReference type="NCBIfam" id="NF006054">
    <property type="entry name" value="PRK08202.1"/>
    <property type="match status" value="1"/>
</dbReference>
<dbReference type="InterPro" id="IPR011268">
    <property type="entry name" value="Purine_phosphorylase"/>
</dbReference>
<evidence type="ECO:0000256" key="1">
    <source>
        <dbReference type="ARBA" id="ARBA00005058"/>
    </source>
</evidence>
<evidence type="ECO:0000256" key="5">
    <source>
        <dbReference type="ARBA" id="ARBA00013834"/>
    </source>
</evidence>
<proteinExistence type="inferred from homology"/>
<evidence type="ECO:0000256" key="9">
    <source>
        <dbReference type="PIRNR" id="PIRNR000477"/>
    </source>
</evidence>
<evidence type="ECO:0000313" key="11">
    <source>
        <dbReference type="EMBL" id="XBO39333.1"/>
    </source>
</evidence>
<comment type="function">
    <text evidence="9">The purine nucleoside phosphorylases catalyze the phosphorolytic breakdown of the N-glycosidic bond in the beta-(deoxy)ribonucleoside molecules, with the formation of the corresponding free purine bases and pentose-1-phosphate.</text>
</comment>
<dbReference type="InterPro" id="IPR000845">
    <property type="entry name" value="Nucleoside_phosphorylase_d"/>
</dbReference>
<evidence type="ECO:0000256" key="8">
    <source>
        <dbReference type="ARBA" id="ARBA00031036"/>
    </source>
</evidence>
<dbReference type="EMBL" id="CP157484">
    <property type="protein sequence ID" value="XBO39333.1"/>
    <property type="molecule type" value="Genomic_DNA"/>
</dbReference>
<keyword evidence="7 9" id="KW-0808">Transferase</keyword>
<dbReference type="Gene3D" id="3.40.50.1580">
    <property type="entry name" value="Nucleoside phosphorylase domain"/>
    <property type="match status" value="1"/>
</dbReference>
<dbReference type="PANTHER" id="PTHR11904:SF9">
    <property type="entry name" value="PURINE NUCLEOSIDE PHOSPHORYLASE-RELATED"/>
    <property type="match status" value="1"/>
</dbReference>
<comment type="pathway">
    <text evidence="1 9">Purine metabolism; purine nucleoside salvage.</text>
</comment>
<feature type="domain" description="Nucleoside phosphorylase" evidence="10">
    <location>
        <begin position="22"/>
        <end position="265"/>
    </location>
</feature>
<evidence type="ECO:0000256" key="7">
    <source>
        <dbReference type="ARBA" id="ARBA00022679"/>
    </source>
</evidence>
<dbReference type="GO" id="GO:0004731">
    <property type="term" value="F:purine-nucleoside phosphorylase activity"/>
    <property type="evidence" value="ECO:0007669"/>
    <property type="project" value="UniProtKB-EC"/>
</dbReference>
<dbReference type="GO" id="GO:0009116">
    <property type="term" value="P:nucleoside metabolic process"/>
    <property type="evidence" value="ECO:0007669"/>
    <property type="project" value="InterPro"/>
</dbReference>
<dbReference type="RefSeq" id="WP_406856175.1">
    <property type="nucleotide sequence ID" value="NZ_CP157484.1"/>
</dbReference>
<dbReference type="InterPro" id="IPR035994">
    <property type="entry name" value="Nucleoside_phosphorylase_sf"/>
</dbReference>
<reference evidence="11" key="1">
    <citation type="submission" date="2024-05" db="EMBL/GenBank/DDBJ databases">
        <authorList>
            <person name="Kim S."/>
            <person name="Heo J."/>
            <person name="Choi H."/>
            <person name="Choi Y."/>
            <person name="Kwon S.-W."/>
            <person name="Kim Y."/>
        </authorList>
    </citation>
    <scope>NUCLEOTIDE SEQUENCE</scope>
    <source>
        <strain evidence="11">KACC 23698</strain>
    </source>
</reference>
<organism evidence="11">
    <name type="scientific">Alsobacter sp. KACC 23698</name>
    <dbReference type="NCBI Taxonomy" id="3149229"/>
    <lineage>
        <taxon>Bacteria</taxon>
        <taxon>Pseudomonadati</taxon>
        <taxon>Pseudomonadota</taxon>
        <taxon>Alphaproteobacteria</taxon>
        <taxon>Hyphomicrobiales</taxon>
        <taxon>Alsobacteraceae</taxon>
        <taxon>Alsobacter</taxon>
    </lineage>
</organism>
<comment type="similarity">
    <text evidence="2 9">Belongs to the PNP/MTAP phosphorylase family.</text>
</comment>
<dbReference type="CDD" id="cd09009">
    <property type="entry name" value="PNP-EcPNPII_like"/>
    <property type="match status" value="1"/>
</dbReference>
<dbReference type="PANTHER" id="PTHR11904">
    <property type="entry name" value="METHYLTHIOADENOSINE/PURINE NUCLEOSIDE PHOSPHORYLASE"/>
    <property type="match status" value="1"/>
</dbReference>
<dbReference type="SUPFAM" id="SSF53167">
    <property type="entry name" value="Purine and uridine phosphorylases"/>
    <property type="match status" value="1"/>
</dbReference>
<dbReference type="AlphaFoldDB" id="A0AAU7JGE3"/>
<keyword evidence="6 9" id="KW-0328">Glycosyltransferase</keyword>
<accession>A0AAU7JGE3</accession>
<dbReference type="PIRSF" id="PIRSF000477">
    <property type="entry name" value="PurNPase"/>
    <property type="match status" value="1"/>
</dbReference>
<evidence type="ECO:0000259" key="10">
    <source>
        <dbReference type="Pfam" id="PF01048"/>
    </source>
</evidence>
<dbReference type="EC" id="2.4.2.1" evidence="4 9"/>
<protein>
    <recommendedName>
        <fullName evidence="5 9">Purine nucleoside phosphorylase</fullName>
        <ecNumber evidence="4 9">2.4.2.1</ecNumber>
    </recommendedName>
    <alternativeName>
        <fullName evidence="8 9">Inosine-guanosine phosphorylase</fullName>
    </alternativeName>
</protein>
<comment type="subunit">
    <text evidence="3">Homotrimer.</text>
</comment>
<evidence type="ECO:0000256" key="6">
    <source>
        <dbReference type="ARBA" id="ARBA00022676"/>
    </source>
</evidence>
<dbReference type="NCBIfam" id="TIGR01698">
    <property type="entry name" value="PUNP"/>
    <property type="match status" value="1"/>
</dbReference>
<sequence>MPDRCADAIALLQPKVGGPGSIAVILGTGLGGVADAVTDAVAIPYADIPGFPRSAVSGHAGRLVIGRLEGRRVILLQGRSHYYETGDAGAMRTPIETLSRLGVSTIVITNAAGAIRKDAQPGNLALISDHINLTGANPLIGDTDDGRFVSMTDAYSPRLRARIKRAATQAGVKLHEGVYCWVSGPSFETPAEIRMMRTLGADLVGMSTVPEVILARRFGIDVAGISVVTNLAAGMEGASPSHGETKTVASTGGIVLKRLLLAFLKGLDDV</sequence>
<dbReference type="NCBIfam" id="TIGR01697">
    <property type="entry name" value="PNPH-PUNA-XAPA"/>
    <property type="match status" value="1"/>
</dbReference>
<evidence type="ECO:0000256" key="3">
    <source>
        <dbReference type="ARBA" id="ARBA00011233"/>
    </source>
</evidence>
<name>A0AAU7JGE3_9HYPH</name>